<dbReference type="EMBL" id="CP028956">
    <property type="protein sequence ID" value="AWC93485.1"/>
    <property type="molecule type" value="Genomic_DNA"/>
</dbReference>
<evidence type="ECO:0000256" key="3">
    <source>
        <dbReference type="ARBA" id="ARBA00022692"/>
    </source>
</evidence>
<evidence type="ECO:0000256" key="2">
    <source>
        <dbReference type="ARBA" id="ARBA00022475"/>
    </source>
</evidence>
<dbReference type="Proteomes" id="UP000650477">
    <property type="component" value="Unassembled WGS sequence"/>
</dbReference>
<dbReference type="Proteomes" id="UP000244682">
    <property type="component" value="Chromosome"/>
</dbReference>
<dbReference type="Pfam" id="PF02706">
    <property type="entry name" value="Wzz"/>
    <property type="match status" value="1"/>
</dbReference>
<sequence>MRSENTPDPQQTQYDQELDIRALFMSLWRGKLWIAGMAVVFALVALGASYFMQQKWNSTAITDYPTVNNLGGYYSQQQFMRNLDTHLNAAQESSALLPIPNEAYQEFITQAASYDTRRDFWLQTDYYKSRMENDAKADAALLDEMINNITLTPRDDTKKLVNDTLTLTAESAADSAKLLSQYVDFANARAAQNLNDELKGAWATRSQSLKALVKRQKMVAESLYQRETGQLKNAIAAAQKQGISRSRTDVPADELPSSQLFLLGTPMLQARLETLEAAGPEFDKDYEQNIAMLSTLNVGPALEDNFRAYRYLRTPDEPVKRDSPRRAFMMIMWGFIGALTGAGVALVRRRP</sequence>
<evidence type="ECO:0000256" key="6">
    <source>
        <dbReference type="HAMAP-Rule" id="MF_02025"/>
    </source>
</evidence>
<evidence type="ECO:0000259" key="7">
    <source>
        <dbReference type="Pfam" id="PF02706"/>
    </source>
</evidence>
<dbReference type="AlphaFoldDB" id="A0A0A2R304"/>
<dbReference type="GO" id="GO:0005886">
    <property type="term" value="C:plasma membrane"/>
    <property type="evidence" value="ECO:0007669"/>
    <property type="project" value="UniProtKB-SubCell"/>
</dbReference>
<comment type="pathway">
    <text evidence="6">Bacterial outer membrane biogenesis; enterobacterial common antigen biosynthesis.</text>
</comment>
<dbReference type="Gene3D" id="3.30.1890.10">
    <property type="entry name" value="FepE-like"/>
    <property type="match status" value="1"/>
</dbReference>
<evidence type="ECO:0000256" key="5">
    <source>
        <dbReference type="ARBA" id="ARBA00023136"/>
    </source>
</evidence>
<dbReference type="SUPFAM" id="SSF160355">
    <property type="entry name" value="Bacterial polysaccharide co-polymerase-like"/>
    <property type="match status" value="1"/>
</dbReference>
<name>A0A0A2R304_MORMO</name>
<reference evidence="9" key="1">
    <citation type="submission" date="2017-12" db="EMBL/GenBank/DDBJ databases">
        <title>Genome sequencing and analysis.</title>
        <authorList>
            <person name="Huang Y.-T."/>
        </authorList>
    </citation>
    <scope>NUCLEOTIDE SEQUENCE</scope>
    <source>
        <strain evidence="9">VGH116</strain>
    </source>
</reference>
<comment type="similarity">
    <text evidence="6">Belongs to the WzzB/Cld/Rol family.</text>
</comment>
<keyword evidence="3 6" id="KW-0812">Transmembrane</keyword>
<dbReference type="GO" id="GO:0004713">
    <property type="term" value="F:protein tyrosine kinase activity"/>
    <property type="evidence" value="ECO:0007669"/>
    <property type="project" value="TreeGrafter"/>
</dbReference>
<dbReference type="EMBL" id="PKLF01000011">
    <property type="protein sequence ID" value="MBE8613455.1"/>
    <property type="molecule type" value="Genomic_DNA"/>
</dbReference>
<dbReference type="PANTHER" id="PTHR32309">
    <property type="entry name" value="TYROSINE-PROTEIN KINASE"/>
    <property type="match status" value="1"/>
</dbReference>
<comment type="subunit">
    <text evidence="6">Probably part of a complex composed of WzxE, WzyE and WzzE.</text>
</comment>
<dbReference type="InterPro" id="IPR032895">
    <property type="entry name" value="WzzE"/>
</dbReference>
<dbReference type="HAMAP" id="MF_02025">
    <property type="entry name" value="WzzE"/>
    <property type="match status" value="1"/>
</dbReference>
<gene>
    <name evidence="6" type="primary">wzzE</name>
    <name evidence="8" type="ORF">AM380_07490</name>
    <name evidence="9" type="ORF">CYG68_13760</name>
</gene>
<keyword evidence="4 6" id="KW-1133">Transmembrane helix</keyword>
<reference evidence="8 10" key="2">
    <citation type="submission" date="2018-04" db="EMBL/GenBank/DDBJ databases">
        <title>Whole genome sequencing of Morganella morganii AR_0133.</title>
        <authorList>
            <person name="Conlan S."/>
            <person name="Thomas P.J."/>
            <person name="Mullikin J."/>
            <person name="Frank K.M."/>
            <person name="Segre J.A."/>
        </authorList>
    </citation>
    <scope>NUCLEOTIDE SEQUENCE [LARGE SCALE GENOMIC DNA]</scope>
    <source>
        <strain evidence="8 10">AR_0133</strain>
    </source>
</reference>
<accession>A0A0A2R304</accession>
<feature type="domain" description="Polysaccharide chain length determinant N-terminal" evidence="7">
    <location>
        <begin position="16"/>
        <end position="84"/>
    </location>
</feature>
<keyword evidence="6" id="KW-0997">Cell inner membrane</keyword>
<evidence type="ECO:0000256" key="4">
    <source>
        <dbReference type="ARBA" id="ARBA00022989"/>
    </source>
</evidence>
<dbReference type="STRING" id="582.AL531_14530"/>
<comment type="subcellular location">
    <subcellularLocation>
        <location evidence="6">Cell inner membrane</location>
        <topology evidence="6">Multi-pass membrane protein</topology>
    </subcellularLocation>
    <subcellularLocation>
        <location evidence="1">Cell membrane</location>
        <topology evidence="1">Multi-pass membrane protein</topology>
    </subcellularLocation>
</comment>
<dbReference type="GO" id="GO:0009246">
    <property type="term" value="P:enterobacterial common antigen biosynthetic process"/>
    <property type="evidence" value="ECO:0007669"/>
    <property type="project" value="UniProtKB-UniRule"/>
</dbReference>
<dbReference type="OrthoDB" id="9775724at2"/>
<dbReference type="RefSeq" id="WP_032099213.1">
    <property type="nucleotide sequence ID" value="NZ_ABMOGV020000001.1"/>
</dbReference>
<keyword evidence="2 6" id="KW-1003">Cell membrane</keyword>
<evidence type="ECO:0000313" key="11">
    <source>
        <dbReference type="Proteomes" id="UP000650477"/>
    </source>
</evidence>
<evidence type="ECO:0000313" key="9">
    <source>
        <dbReference type="EMBL" id="MBE8613455.1"/>
    </source>
</evidence>
<feature type="transmembrane region" description="Helical" evidence="6">
    <location>
        <begin position="327"/>
        <end position="347"/>
    </location>
</feature>
<feature type="transmembrane region" description="Helical" evidence="6">
    <location>
        <begin position="32"/>
        <end position="52"/>
    </location>
</feature>
<proteinExistence type="inferred from homology"/>
<comment type="function">
    <text evidence="6">Modulates the polysaccharide chain length of enterobacterial common antigen (ECA).</text>
</comment>
<dbReference type="UniPathway" id="UPA00566"/>
<dbReference type="InterPro" id="IPR003856">
    <property type="entry name" value="LPS_length_determ_N"/>
</dbReference>
<keyword evidence="5 6" id="KW-0472">Membrane</keyword>
<evidence type="ECO:0000313" key="8">
    <source>
        <dbReference type="EMBL" id="AWC93485.1"/>
    </source>
</evidence>
<protein>
    <recommendedName>
        <fullName evidence="6">ECA polysaccharide chain length modulation protein</fullName>
    </recommendedName>
</protein>
<evidence type="ECO:0000256" key="1">
    <source>
        <dbReference type="ARBA" id="ARBA00004651"/>
    </source>
</evidence>
<evidence type="ECO:0000313" key="10">
    <source>
        <dbReference type="Proteomes" id="UP000244682"/>
    </source>
</evidence>
<organism evidence="9 11">
    <name type="scientific">Morganella morganii</name>
    <name type="common">Proteus morganii</name>
    <dbReference type="NCBI Taxonomy" id="582"/>
    <lineage>
        <taxon>Bacteria</taxon>
        <taxon>Pseudomonadati</taxon>
        <taxon>Pseudomonadota</taxon>
        <taxon>Gammaproteobacteria</taxon>
        <taxon>Enterobacterales</taxon>
        <taxon>Morganellaceae</taxon>
        <taxon>Morganella</taxon>
    </lineage>
</organism>
<dbReference type="PANTHER" id="PTHR32309:SF16">
    <property type="entry name" value="ECA POLYSACCHARIDE CHAIN LENGTH MODULATION PROTEIN"/>
    <property type="match status" value="1"/>
</dbReference>
<dbReference type="InterPro" id="IPR050445">
    <property type="entry name" value="Bact_polysacc_biosynth/exp"/>
</dbReference>
<dbReference type="NCBIfam" id="NF008645">
    <property type="entry name" value="PRK11638.1"/>
    <property type="match status" value="1"/>
</dbReference>